<evidence type="ECO:0000256" key="4">
    <source>
        <dbReference type="ARBA" id="ARBA00023136"/>
    </source>
</evidence>
<gene>
    <name evidence="9" type="ORF">DMN91_000727</name>
    <name evidence="8" type="ORF">X777_05945</name>
</gene>
<reference evidence="8 10" key="1">
    <citation type="journal article" date="2014" name="Curr. Biol.">
        <title>The genome of the clonal raider ant Cerapachys biroi.</title>
        <authorList>
            <person name="Oxley P.R."/>
            <person name="Ji L."/>
            <person name="Fetter-Pruneda I."/>
            <person name="McKenzie S.K."/>
            <person name="Li C."/>
            <person name="Hu H."/>
            <person name="Zhang G."/>
            <person name="Kronauer D.J."/>
        </authorList>
    </citation>
    <scope>NUCLEOTIDE SEQUENCE [LARGE SCALE GENOMIC DNA]</scope>
</reference>
<dbReference type="AlphaFoldDB" id="A0A026WEM7"/>
<dbReference type="Proteomes" id="UP000279307">
    <property type="component" value="Chromosome 1"/>
</dbReference>
<name>A0A026WEM7_OOCBI</name>
<feature type="transmembrane region" description="Helical" evidence="6">
    <location>
        <begin position="132"/>
        <end position="155"/>
    </location>
</feature>
<organism evidence="8 10">
    <name type="scientific">Ooceraea biroi</name>
    <name type="common">Clonal raider ant</name>
    <name type="synonym">Cerapachys biroi</name>
    <dbReference type="NCBI Taxonomy" id="2015173"/>
    <lineage>
        <taxon>Eukaryota</taxon>
        <taxon>Metazoa</taxon>
        <taxon>Ecdysozoa</taxon>
        <taxon>Arthropoda</taxon>
        <taxon>Hexapoda</taxon>
        <taxon>Insecta</taxon>
        <taxon>Pterygota</taxon>
        <taxon>Neoptera</taxon>
        <taxon>Endopterygota</taxon>
        <taxon>Hymenoptera</taxon>
        <taxon>Apocrita</taxon>
        <taxon>Aculeata</taxon>
        <taxon>Formicoidea</taxon>
        <taxon>Formicidae</taxon>
        <taxon>Dorylinae</taxon>
        <taxon>Ooceraea</taxon>
    </lineage>
</organism>
<dbReference type="PANTHER" id="PTHR22776:SF92">
    <property type="entry name" value="LD04844P"/>
    <property type="match status" value="1"/>
</dbReference>
<feature type="transmembrane region" description="Helical" evidence="6">
    <location>
        <begin position="35"/>
        <end position="52"/>
    </location>
</feature>
<dbReference type="EMBL" id="KK107260">
    <property type="protein sequence ID" value="EZA54096.1"/>
    <property type="molecule type" value="Genomic_DNA"/>
</dbReference>
<keyword evidence="10" id="KW-1185">Reference proteome</keyword>
<evidence type="ECO:0000256" key="3">
    <source>
        <dbReference type="ARBA" id="ARBA00022989"/>
    </source>
</evidence>
<evidence type="ECO:0000313" key="8">
    <source>
        <dbReference type="EMBL" id="EZA54096.1"/>
    </source>
</evidence>
<feature type="transmembrane region" description="Helical" evidence="6">
    <location>
        <begin position="100"/>
        <end position="120"/>
    </location>
</feature>
<dbReference type="Pfam" id="PF01284">
    <property type="entry name" value="MARVEL"/>
    <property type="match status" value="1"/>
</dbReference>
<proteinExistence type="predicted"/>
<keyword evidence="2 5" id="KW-0812">Transmembrane</keyword>
<dbReference type="Proteomes" id="UP000053097">
    <property type="component" value="Unassembled WGS sequence"/>
</dbReference>
<keyword evidence="3 6" id="KW-1133">Transmembrane helix</keyword>
<evidence type="ECO:0000256" key="1">
    <source>
        <dbReference type="ARBA" id="ARBA00004141"/>
    </source>
</evidence>
<evidence type="ECO:0000256" key="5">
    <source>
        <dbReference type="PROSITE-ProRule" id="PRU00581"/>
    </source>
</evidence>
<comment type="subcellular location">
    <subcellularLocation>
        <location evidence="1">Membrane</location>
        <topology evidence="1">Multi-pass membrane protein</topology>
    </subcellularLocation>
</comment>
<feature type="domain" description="MARVEL" evidence="7">
    <location>
        <begin position="25"/>
        <end position="159"/>
    </location>
</feature>
<reference evidence="9" key="2">
    <citation type="journal article" date="2018" name="Genome Res.">
        <title>The genomic architecture and molecular evolution of ant odorant receptors.</title>
        <authorList>
            <person name="McKenzie S.K."/>
            <person name="Kronauer D.J.C."/>
        </authorList>
    </citation>
    <scope>NUCLEOTIDE SEQUENCE [LARGE SCALE GENOMIC DNA]</scope>
    <source>
        <strain evidence="9">Clonal line C1</strain>
    </source>
</reference>
<evidence type="ECO:0000256" key="2">
    <source>
        <dbReference type="ARBA" id="ARBA00022692"/>
    </source>
</evidence>
<accession>A0A026WEM7</accession>
<dbReference type="GO" id="GO:0016020">
    <property type="term" value="C:membrane"/>
    <property type="evidence" value="ECO:0007669"/>
    <property type="project" value="UniProtKB-SubCell"/>
</dbReference>
<dbReference type="EMBL" id="QOIP01000001">
    <property type="protein sequence ID" value="RLU26928.1"/>
    <property type="molecule type" value="Genomic_DNA"/>
</dbReference>
<dbReference type="OMA" id="RDVKHDG"/>
<keyword evidence="4 5" id="KW-0472">Membrane</keyword>
<reference evidence="9" key="3">
    <citation type="submission" date="2018-07" db="EMBL/GenBank/DDBJ databases">
        <authorList>
            <person name="Mckenzie S.K."/>
            <person name="Kronauer D.J.C."/>
        </authorList>
    </citation>
    <scope>NUCLEOTIDE SEQUENCE</scope>
    <source>
        <strain evidence="9">Clonal line C1</strain>
    </source>
</reference>
<dbReference type="PROSITE" id="PS51225">
    <property type="entry name" value="MARVEL"/>
    <property type="match status" value="1"/>
</dbReference>
<dbReference type="STRING" id="2015173.A0A026WEM7"/>
<dbReference type="InterPro" id="IPR008253">
    <property type="entry name" value="Marvel"/>
</dbReference>
<evidence type="ECO:0000313" key="9">
    <source>
        <dbReference type="EMBL" id="RLU26928.1"/>
    </source>
</evidence>
<evidence type="ECO:0000256" key="6">
    <source>
        <dbReference type="SAM" id="Phobius"/>
    </source>
</evidence>
<dbReference type="InterPro" id="IPR050578">
    <property type="entry name" value="MARVEL-CKLF_proteins"/>
</dbReference>
<dbReference type="OrthoDB" id="6481667at2759"/>
<evidence type="ECO:0000313" key="10">
    <source>
        <dbReference type="Proteomes" id="UP000053097"/>
    </source>
</evidence>
<evidence type="ECO:0000259" key="7">
    <source>
        <dbReference type="PROSITE" id="PS51225"/>
    </source>
</evidence>
<feature type="transmembrane region" description="Helical" evidence="6">
    <location>
        <begin position="64"/>
        <end position="88"/>
    </location>
</feature>
<protein>
    <recommendedName>
        <fullName evidence="7">MARVEL domain-containing protein</fullName>
    </recommendedName>
</protein>
<dbReference type="PANTHER" id="PTHR22776">
    <property type="entry name" value="MARVEL-CONTAINING POTENTIAL LIPID RAFT-ASSOCIATED PROTEIN"/>
    <property type="match status" value="1"/>
</dbReference>
<sequence>MSHSVTIRTQTVTSGSSAIIVNTSYLKTWSGVLKLLQLALGIVCIGIVGHTINKYRYWTSEEFFFLLMATTFMIGTFILLVSCLASLSTATVISKTIYDLLYHAFAFALLLAASLTLTVHASNYKRTSVYELLLAASICGLINVAAYLLSTIIAVRTYRGI</sequence>